<gene>
    <name evidence="1" type="ORF">GCM10022228_00420</name>
</gene>
<dbReference type="Proteomes" id="UP001500133">
    <property type="component" value="Unassembled WGS sequence"/>
</dbReference>
<sequence>MRNGTDFDLVYSAYPLISTNVFLVKNKNVFNYKLIIDVQDVWPESISAAFPFVKNFPLWMIPYTSRADFCYKGADALVAVSKTYLDRAMLVCDIPVGAVVYIGSDSDKIESAQVLNLDERKLKLVYIGSLGHSYDIKTVVLAVNEMIEAGLPVELHIFGGGHQESELKAVAGQDINFHGYVDYDRMISFVKSCDLGVNALKASAPQSITNKLSDYFSVGIPMLNSQATEELHTLYEGYPHVNYTAGSVDSCKAAIARALGDPSFRGKYPKEIFYRKNCYKIIEDRISSTLNINEFRPK</sequence>
<keyword evidence="2" id="KW-1185">Reference proteome</keyword>
<evidence type="ECO:0000313" key="2">
    <source>
        <dbReference type="Proteomes" id="UP001500133"/>
    </source>
</evidence>
<dbReference type="Pfam" id="PF13692">
    <property type="entry name" value="Glyco_trans_1_4"/>
    <property type="match status" value="1"/>
</dbReference>
<comment type="caution">
    <text evidence="1">The sequence shown here is derived from an EMBL/GenBank/DDBJ whole genome shotgun (WGS) entry which is preliminary data.</text>
</comment>
<name>A0ABP7L1K3_9GAMM</name>
<accession>A0ABP7L1K3</accession>
<dbReference type="Gene3D" id="3.40.50.2000">
    <property type="entry name" value="Glycogen Phosphorylase B"/>
    <property type="match status" value="1"/>
</dbReference>
<proteinExistence type="predicted"/>
<evidence type="ECO:0000313" key="1">
    <source>
        <dbReference type="EMBL" id="GAA3893246.1"/>
    </source>
</evidence>
<reference evidence="2" key="1">
    <citation type="journal article" date="2019" name="Int. J. Syst. Evol. Microbiol.">
        <title>The Global Catalogue of Microorganisms (GCM) 10K type strain sequencing project: providing services to taxonomists for standard genome sequencing and annotation.</title>
        <authorList>
            <consortium name="The Broad Institute Genomics Platform"/>
            <consortium name="The Broad Institute Genome Sequencing Center for Infectious Disease"/>
            <person name="Wu L."/>
            <person name="Ma J."/>
        </authorList>
    </citation>
    <scope>NUCLEOTIDE SEQUENCE [LARGE SCALE GENOMIC DNA]</scope>
    <source>
        <strain evidence="2">JCM 16914</strain>
    </source>
</reference>
<dbReference type="SUPFAM" id="SSF53756">
    <property type="entry name" value="UDP-Glycosyltransferase/glycogen phosphorylase"/>
    <property type="match status" value="1"/>
</dbReference>
<dbReference type="EMBL" id="BAAAZT010000005">
    <property type="protein sequence ID" value="GAA3893246.1"/>
    <property type="molecule type" value="Genomic_DNA"/>
</dbReference>
<organism evidence="1 2">
    <name type="scientific">Halomonas cibimaris</name>
    <dbReference type="NCBI Taxonomy" id="657012"/>
    <lineage>
        <taxon>Bacteria</taxon>
        <taxon>Pseudomonadati</taxon>
        <taxon>Pseudomonadota</taxon>
        <taxon>Gammaproteobacteria</taxon>
        <taxon>Oceanospirillales</taxon>
        <taxon>Halomonadaceae</taxon>
        <taxon>Halomonas</taxon>
    </lineage>
</organism>
<protein>
    <recommendedName>
        <fullName evidence="3">Glycosyltransferase</fullName>
    </recommendedName>
</protein>
<evidence type="ECO:0008006" key="3">
    <source>
        <dbReference type="Google" id="ProtNLM"/>
    </source>
</evidence>